<dbReference type="Proteomes" id="UP000177817">
    <property type="component" value="Unassembled WGS sequence"/>
</dbReference>
<dbReference type="InterPro" id="IPR007607">
    <property type="entry name" value="BacA/B"/>
</dbReference>
<gene>
    <name evidence="2" type="ORF">A2677_00530</name>
</gene>
<dbReference type="Pfam" id="PF04519">
    <property type="entry name" value="Bactofilin"/>
    <property type="match status" value="1"/>
</dbReference>
<dbReference type="AlphaFoldDB" id="A0A1G2BMX8"/>
<evidence type="ECO:0000313" key="3">
    <source>
        <dbReference type="Proteomes" id="UP000177817"/>
    </source>
</evidence>
<organism evidence="2 3">
    <name type="scientific">Candidatus Komeilibacteria bacterium RIFCSPHIGHO2_01_FULL_52_14</name>
    <dbReference type="NCBI Taxonomy" id="1798549"/>
    <lineage>
        <taxon>Bacteria</taxon>
        <taxon>Candidatus Komeiliibacteriota</taxon>
    </lineage>
</organism>
<dbReference type="EMBL" id="MHKK01000017">
    <property type="protein sequence ID" value="OGY90096.1"/>
    <property type="molecule type" value="Genomic_DNA"/>
</dbReference>
<evidence type="ECO:0008006" key="4">
    <source>
        <dbReference type="Google" id="ProtNLM"/>
    </source>
</evidence>
<evidence type="ECO:0000256" key="1">
    <source>
        <dbReference type="ARBA" id="ARBA00044755"/>
    </source>
</evidence>
<comment type="caution">
    <text evidence="2">The sequence shown here is derived from an EMBL/GenBank/DDBJ whole genome shotgun (WGS) entry which is preliminary data.</text>
</comment>
<dbReference type="SUPFAM" id="SSF51161">
    <property type="entry name" value="Trimeric LpxA-like enzymes"/>
    <property type="match status" value="1"/>
</dbReference>
<dbReference type="Gene3D" id="2.160.10.10">
    <property type="entry name" value="Hexapeptide repeat proteins"/>
    <property type="match status" value="1"/>
</dbReference>
<name>A0A1G2BMX8_9BACT</name>
<sequence>MFQNPPQTQKDKGSAETFIGPSVKLEGNFSGEGDVVIEGVMTGNLATKGDIRVGQGASIEAEVRSKNALIAGKVKGNITIGGHLKLASSAIINGDIRTFSLAIDEGAVVNGKIIMGKEKPIKDALSSDMPVDKSKA</sequence>
<dbReference type="PANTHER" id="PTHR35024:SF4">
    <property type="entry name" value="POLYMER-FORMING CYTOSKELETAL PROTEIN"/>
    <property type="match status" value="1"/>
</dbReference>
<evidence type="ECO:0000313" key="2">
    <source>
        <dbReference type="EMBL" id="OGY90096.1"/>
    </source>
</evidence>
<reference evidence="2 3" key="1">
    <citation type="journal article" date="2016" name="Nat. Commun.">
        <title>Thousands of microbial genomes shed light on interconnected biogeochemical processes in an aquifer system.</title>
        <authorList>
            <person name="Anantharaman K."/>
            <person name="Brown C.T."/>
            <person name="Hug L.A."/>
            <person name="Sharon I."/>
            <person name="Castelle C.J."/>
            <person name="Probst A.J."/>
            <person name="Thomas B.C."/>
            <person name="Singh A."/>
            <person name="Wilkins M.J."/>
            <person name="Karaoz U."/>
            <person name="Brodie E.L."/>
            <person name="Williams K.H."/>
            <person name="Hubbard S.S."/>
            <person name="Banfield J.F."/>
        </authorList>
    </citation>
    <scope>NUCLEOTIDE SEQUENCE [LARGE SCALE GENOMIC DNA]</scope>
</reference>
<proteinExistence type="inferred from homology"/>
<dbReference type="InterPro" id="IPR011004">
    <property type="entry name" value="Trimer_LpxA-like_sf"/>
</dbReference>
<protein>
    <recommendedName>
        <fullName evidence="4">Cell shape determination protein CcmA</fullName>
    </recommendedName>
</protein>
<dbReference type="PANTHER" id="PTHR35024">
    <property type="entry name" value="HYPOTHETICAL CYTOSOLIC PROTEIN"/>
    <property type="match status" value="1"/>
</dbReference>
<comment type="similarity">
    <text evidence="1">Belongs to the bactofilin family.</text>
</comment>
<accession>A0A1G2BMX8</accession>